<evidence type="ECO:0000259" key="2">
    <source>
        <dbReference type="Pfam" id="PF03781"/>
    </source>
</evidence>
<sequence length="253" mass="26741">MRRVAPLLLALLAPLPGRAEPAAMFRDCAACPLMAPIPPGTVRLGDTVTVTLAAPYALSATEITFDHYAACVAQGACPGGQDDHGWGRGARPVINLDLAAVTAYTDWLTARSGHPYRLPSEAEWVHGARAGTDTAYWWGEEIGAGRANTLGSGSPWSGQGSAPVGTFPANPWGLFDTVGNVLEWTADCWAPTVAHHPRDGRPLRQGDCTSRALRGGAWYYIAAQARVTARNRQPAGAGSYTVGFRVLREGAPP</sequence>
<keyword evidence="1" id="KW-0732">Signal</keyword>
<dbReference type="Pfam" id="PF03781">
    <property type="entry name" value="FGE-sulfatase"/>
    <property type="match status" value="1"/>
</dbReference>
<evidence type="ECO:0000313" key="3">
    <source>
        <dbReference type="EMBL" id="SDG47271.1"/>
    </source>
</evidence>
<protein>
    <submittedName>
        <fullName evidence="3">Formylglycine-generating enzyme, required for sulfatase activity, contains SUMF1/FGE domain</fullName>
    </submittedName>
</protein>
<dbReference type="RefSeq" id="WP_245689170.1">
    <property type="nucleotide sequence ID" value="NZ_FNCV01000001.1"/>
</dbReference>
<dbReference type="SUPFAM" id="SSF56436">
    <property type="entry name" value="C-type lectin-like"/>
    <property type="match status" value="1"/>
</dbReference>
<gene>
    <name evidence="3" type="ORF">SAMN05421742_101339</name>
</gene>
<dbReference type="Proteomes" id="UP000217076">
    <property type="component" value="Unassembled WGS sequence"/>
</dbReference>
<feature type="chain" id="PRO_5011683812" evidence="1">
    <location>
        <begin position="20"/>
        <end position="253"/>
    </location>
</feature>
<dbReference type="EMBL" id="FNCV01000001">
    <property type="protein sequence ID" value="SDG47271.1"/>
    <property type="molecule type" value="Genomic_DNA"/>
</dbReference>
<evidence type="ECO:0000256" key="1">
    <source>
        <dbReference type="SAM" id="SignalP"/>
    </source>
</evidence>
<dbReference type="AlphaFoldDB" id="A0A1G7UJ45"/>
<dbReference type="InterPro" id="IPR005532">
    <property type="entry name" value="SUMF_dom"/>
</dbReference>
<dbReference type="InterPro" id="IPR016187">
    <property type="entry name" value="CTDL_fold"/>
</dbReference>
<feature type="domain" description="Sulfatase-modifying factor enzyme-like" evidence="2">
    <location>
        <begin position="48"/>
        <end position="248"/>
    </location>
</feature>
<proteinExistence type="predicted"/>
<dbReference type="Gene3D" id="3.90.1580.10">
    <property type="entry name" value="paralog of FGE (formylglycine-generating enzyme)"/>
    <property type="match status" value="1"/>
</dbReference>
<dbReference type="STRING" id="83401.SAMN05421742_101339"/>
<dbReference type="InterPro" id="IPR042095">
    <property type="entry name" value="SUMF_sf"/>
</dbReference>
<feature type="signal peptide" evidence="1">
    <location>
        <begin position="1"/>
        <end position="19"/>
    </location>
</feature>
<dbReference type="PANTHER" id="PTHR23150">
    <property type="entry name" value="SULFATASE MODIFYING FACTOR 1, 2"/>
    <property type="match status" value="1"/>
</dbReference>
<evidence type="ECO:0000313" key="4">
    <source>
        <dbReference type="Proteomes" id="UP000217076"/>
    </source>
</evidence>
<dbReference type="GO" id="GO:0120147">
    <property type="term" value="F:formylglycine-generating oxidase activity"/>
    <property type="evidence" value="ECO:0007669"/>
    <property type="project" value="TreeGrafter"/>
</dbReference>
<organism evidence="3 4">
    <name type="scientific">Roseospirillum parvum</name>
    <dbReference type="NCBI Taxonomy" id="83401"/>
    <lineage>
        <taxon>Bacteria</taxon>
        <taxon>Pseudomonadati</taxon>
        <taxon>Pseudomonadota</taxon>
        <taxon>Alphaproteobacteria</taxon>
        <taxon>Rhodospirillales</taxon>
        <taxon>Rhodospirillaceae</taxon>
        <taxon>Roseospirillum</taxon>
    </lineage>
</organism>
<dbReference type="PANTHER" id="PTHR23150:SF19">
    <property type="entry name" value="FORMYLGLYCINE-GENERATING ENZYME"/>
    <property type="match status" value="1"/>
</dbReference>
<dbReference type="InterPro" id="IPR051043">
    <property type="entry name" value="Sulfatase_Mod_Factor_Kinase"/>
</dbReference>
<reference evidence="4" key="1">
    <citation type="submission" date="2016-10" db="EMBL/GenBank/DDBJ databases">
        <authorList>
            <person name="Varghese N."/>
            <person name="Submissions S."/>
        </authorList>
    </citation>
    <scope>NUCLEOTIDE SEQUENCE [LARGE SCALE GENOMIC DNA]</scope>
    <source>
        <strain evidence="4">930I</strain>
    </source>
</reference>
<accession>A0A1G7UJ45</accession>
<keyword evidence="4" id="KW-1185">Reference proteome</keyword>
<name>A0A1G7UJ45_9PROT</name>